<evidence type="ECO:0000256" key="11">
    <source>
        <dbReference type="ARBA" id="ARBA00023242"/>
    </source>
</evidence>
<sequence>MKCQARCVGSLELWSPFPPKGPRCESSFCQSSHQNKATVPACEPEIALVANFFPPESSALALTKILVASMFPPYFTYSMPQFPTPMTSLSPTQFLLDQAKNLDSPFFASLNNSRVPPPLDLLPKPKSNRSKPETKTSSETRIKRPMNAFMVWSQMRRAEITSAGGKVHNSDISKMLGKEWKSMKEDEKTPFVIKAREIREEHFREHPDYVYRPRRRKTLRKPSKPAEESAPANVADTPPTTPNLLPALLLNQMICNHFIAMLSQNQPLLPSPP</sequence>
<dbReference type="GO" id="GO:0016607">
    <property type="term" value="C:nuclear speck"/>
    <property type="evidence" value="ECO:0007669"/>
    <property type="project" value="UniProtKB-SubCell"/>
</dbReference>
<dbReference type="GO" id="GO:0000978">
    <property type="term" value="F:RNA polymerase II cis-regulatory region sequence-specific DNA binding"/>
    <property type="evidence" value="ECO:0007669"/>
    <property type="project" value="TreeGrafter"/>
</dbReference>
<dbReference type="PANTHER" id="PTHR10270">
    <property type="entry name" value="SOX TRANSCRIPTION FACTOR"/>
    <property type="match status" value="1"/>
</dbReference>
<dbReference type="InterPro" id="IPR009071">
    <property type="entry name" value="HMG_box_dom"/>
</dbReference>
<evidence type="ECO:0000313" key="18">
    <source>
        <dbReference type="Proteomes" id="UP000835052"/>
    </source>
</evidence>
<evidence type="ECO:0000256" key="14">
    <source>
        <dbReference type="PROSITE-ProRule" id="PRU00267"/>
    </source>
</evidence>
<dbReference type="GO" id="GO:0007548">
    <property type="term" value="P:sex differentiation"/>
    <property type="evidence" value="ECO:0007669"/>
    <property type="project" value="UniProtKB-KW"/>
</dbReference>
<feature type="DNA-binding region" description="HMG box" evidence="14">
    <location>
        <begin position="142"/>
        <end position="210"/>
    </location>
</feature>
<dbReference type="InterPro" id="IPR050140">
    <property type="entry name" value="SRY-related_HMG-box_TF-like"/>
</dbReference>
<dbReference type="PROSITE" id="PS50118">
    <property type="entry name" value="HMG_BOX_2"/>
    <property type="match status" value="1"/>
</dbReference>
<evidence type="ECO:0000256" key="13">
    <source>
        <dbReference type="ARBA" id="ARBA00045821"/>
    </source>
</evidence>
<dbReference type="OrthoDB" id="6247875at2759"/>
<keyword evidence="11 14" id="KW-0539">Nucleus</keyword>
<keyword evidence="18" id="KW-1185">Reference proteome</keyword>
<dbReference type="Gene3D" id="1.10.30.10">
    <property type="entry name" value="High mobility group box domain"/>
    <property type="match status" value="1"/>
</dbReference>
<evidence type="ECO:0000313" key="17">
    <source>
        <dbReference type="EMBL" id="CAD6190486.1"/>
    </source>
</evidence>
<dbReference type="FunFam" id="1.10.30.10:FF:000003">
    <property type="entry name" value="Putative transcription factor SOX-6"/>
    <property type="match status" value="1"/>
</dbReference>
<dbReference type="CDD" id="cd22004">
    <property type="entry name" value="HMG-box_SOX"/>
    <property type="match status" value="1"/>
</dbReference>
<keyword evidence="4" id="KW-0221">Differentiation</keyword>
<feature type="compositionally biased region" description="Basic residues" evidence="15">
    <location>
        <begin position="212"/>
        <end position="223"/>
    </location>
</feature>
<name>A0A8S1H2I2_9PELO</name>
<evidence type="ECO:0000256" key="5">
    <source>
        <dbReference type="ARBA" id="ARBA00022860"/>
    </source>
</evidence>
<dbReference type="SMART" id="SM00398">
    <property type="entry name" value="HMG"/>
    <property type="match status" value="1"/>
</dbReference>
<evidence type="ECO:0000259" key="16">
    <source>
        <dbReference type="PROSITE" id="PS50118"/>
    </source>
</evidence>
<comment type="subcellular location">
    <subcellularLocation>
        <location evidence="1">Nucleus speckle</location>
    </subcellularLocation>
</comment>
<keyword evidence="7" id="KW-0805">Transcription regulation</keyword>
<evidence type="ECO:0000256" key="3">
    <source>
        <dbReference type="ARBA" id="ARBA00019052"/>
    </source>
</evidence>
<evidence type="ECO:0000256" key="9">
    <source>
        <dbReference type="ARBA" id="ARBA00023159"/>
    </source>
</evidence>
<evidence type="ECO:0000256" key="7">
    <source>
        <dbReference type="ARBA" id="ARBA00023015"/>
    </source>
</evidence>
<evidence type="ECO:0000256" key="4">
    <source>
        <dbReference type="ARBA" id="ARBA00022782"/>
    </source>
</evidence>
<feature type="region of interest" description="Disordered" evidence="15">
    <location>
        <begin position="109"/>
        <end position="141"/>
    </location>
</feature>
<proteinExistence type="inferred from homology"/>
<dbReference type="SUPFAM" id="SSF47095">
    <property type="entry name" value="HMG-box"/>
    <property type="match status" value="1"/>
</dbReference>
<organism evidence="17 18">
    <name type="scientific">Caenorhabditis auriculariae</name>
    <dbReference type="NCBI Taxonomy" id="2777116"/>
    <lineage>
        <taxon>Eukaryota</taxon>
        <taxon>Metazoa</taxon>
        <taxon>Ecdysozoa</taxon>
        <taxon>Nematoda</taxon>
        <taxon>Chromadorea</taxon>
        <taxon>Rhabditida</taxon>
        <taxon>Rhabditina</taxon>
        <taxon>Rhabditomorpha</taxon>
        <taxon>Rhabditoidea</taxon>
        <taxon>Rhabditidae</taxon>
        <taxon>Peloderinae</taxon>
        <taxon>Caenorhabditis</taxon>
    </lineage>
</organism>
<evidence type="ECO:0000256" key="10">
    <source>
        <dbReference type="ARBA" id="ARBA00023163"/>
    </source>
</evidence>
<dbReference type="GO" id="GO:0030154">
    <property type="term" value="P:cell differentiation"/>
    <property type="evidence" value="ECO:0007669"/>
    <property type="project" value="UniProtKB-KW"/>
</dbReference>
<dbReference type="AlphaFoldDB" id="A0A8S1H2I2"/>
<keyword evidence="8 14" id="KW-0238">DNA-binding</keyword>
<keyword evidence="5" id="KW-0112">Calmodulin-binding</keyword>
<comment type="similarity">
    <text evidence="2">Belongs to the SRY family.</text>
</comment>
<reference evidence="17" key="1">
    <citation type="submission" date="2020-10" db="EMBL/GenBank/DDBJ databases">
        <authorList>
            <person name="Kikuchi T."/>
        </authorList>
    </citation>
    <scope>NUCLEOTIDE SEQUENCE</scope>
    <source>
        <strain evidence="17">NKZ352</strain>
    </source>
</reference>
<evidence type="ECO:0000256" key="1">
    <source>
        <dbReference type="ARBA" id="ARBA00004324"/>
    </source>
</evidence>
<dbReference type="Proteomes" id="UP000835052">
    <property type="component" value="Unassembled WGS sequence"/>
</dbReference>
<feature type="region of interest" description="Disordered" evidence="15">
    <location>
        <begin position="212"/>
        <end position="240"/>
    </location>
</feature>
<feature type="compositionally biased region" description="Basic and acidic residues" evidence="15">
    <location>
        <begin position="130"/>
        <end position="141"/>
    </location>
</feature>
<keyword evidence="9" id="KW-0010">Activator</keyword>
<comment type="caution">
    <text evidence="17">The sequence shown here is derived from an EMBL/GenBank/DDBJ whole genome shotgun (WGS) entry which is preliminary data.</text>
</comment>
<protein>
    <recommendedName>
        <fullName evidence="3">Sex-determining region Y protein</fullName>
    </recommendedName>
    <alternativeName>
        <fullName evidence="12">Testis-determining factor</fullName>
    </alternativeName>
</protein>
<dbReference type="GO" id="GO:0001228">
    <property type="term" value="F:DNA-binding transcription activator activity, RNA polymerase II-specific"/>
    <property type="evidence" value="ECO:0007669"/>
    <property type="project" value="TreeGrafter"/>
</dbReference>
<feature type="domain" description="HMG box" evidence="16">
    <location>
        <begin position="142"/>
        <end position="210"/>
    </location>
</feature>
<gene>
    <name evidence="17" type="ORF">CAUJ_LOCUS6405</name>
</gene>
<evidence type="ECO:0000256" key="8">
    <source>
        <dbReference type="ARBA" id="ARBA00023125"/>
    </source>
</evidence>
<dbReference type="EMBL" id="CAJGYM010000016">
    <property type="protein sequence ID" value="CAD6190486.1"/>
    <property type="molecule type" value="Genomic_DNA"/>
</dbReference>
<keyword evidence="6" id="KW-0726">Sexual differentiation</keyword>
<accession>A0A8S1H2I2</accession>
<evidence type="ECO:0000256" key="2">
    <source>
        <dbReference type="ARBA" id="ARBA00005998"/>
    </source>
</evidence>
<keyword evidence="10" id="KW-0804">Transcription</keyword>
<evidence type="ECO:0000256" key="15">
    <source>
        <dbReference type="SAM" id="MobiDB-lite"/>
    </source>
</evidence>
<evidence type="ECO:0000256" key="6">
    <source>
        <dbReference type="ARBA" id="ARBA00022928"/>
    </source>
</evidence>
<dbReference type="GO" id="GO:0005516">
    <property type="term" value="F:calmodulin binding"/>
    <property type="evidence" value="ECO:0007669"/>
    <property type="project" value="UniProtKB-KW"/>
</dbReference>
<dbReference type="InterPro" id="IPR036910">
    <property type="entry name" value="HMG_box_dom_sf"/>
</dbReference>
<dbReference type="Pfam" id="PF00505">
    <property type="entry name" value="HMG_box"/>
    <property type="match status" value="1"/>
</dbReference>
<dbReference type="PANTHER" id="PTHR10270:SF161">
    <property type="entry name" value="SEX-DETERMINING REGION Y PROTEIN"/>
    <property type="match status" value="1"/>
</dbReference>
<evidence type="ECO:0000256" key="12">
    <source>
        <dbReference type="ARBA" id="ARBA00032498"/>
    </source>
</evidence>
<comment type="function">
    <text evidence="13">Transcriptional regulator that controls a genetic switch in male development. It is necessary and sufficient for initiating male sex determination by directing the development of supporting cell precursors (pre-Sertoli cells) as Sertoli rather than granulosa cells. Involved in different aspects of gene regulation including promoter activation or repression. Binds to the DNA consensus sequence 5'-[AT]AACAA[AT]-3'. SRY HMG box recognizes DNA by partial intercalation in the minor groove and promotes DNA bending. Also involved in pre-mRNA splicing. In male adult brain involved in the maintenance of motor functions of dopaminergic neurons.</text>
</comment>